<dbReference type="AlphaFoldDB" id="G1WEJ2"/>
<sequence>MFIVCEPFSDYGCKSTRYFLAVQYLKTMKMWATLFHYF</sequence>
<comment type="caution">
    <text evidence="1">The sequence shown here is derived from an EMBL/GenBank/DDBJ whole genome shotgun (WGS) entry which is preliminary data.</text>
</comment>
<reference evidence="1 2" key="1">
    <citation type="submission" date="2011-07" db="EMBL/GenBank/DDBJ databases">
        <title>The Genome Sequence of Prevotella oulorum F0390.</title>
        <authorList>
            <consortium name="The Broad Institute Genome Sequencing Platform"/>
            <consortium name="The Broad Institute Genome Sequencing Center for Infectious Disease"/>
            <person name="Earl A."/>
            <person name="Ward D."/>
            <person name="Feldgarden M."/>
            <person name="Gevers D."/>
            <person name="Izard J."/>
            <person name="Ganesan A."/>
            <person name="Baranova O.V."/>
            <person name="Blanton J.M."/>
            <person name="Tanner A.C."/>
            <person name="Dewhirst F.E."/>
            <person name="Young S.K."/>
            <person name="Zeng Q."/>
            <person name="Gargeya S."/>
            <person name="Fitzgerald M."/>
            <person name="Haas B."/>
            <person name="Abouelleil A."/>
            <person name="Alvarado L."/>
            <person name="Arachchi H.M."/>
            <person name="Berlin A."/>
            <person name="Brown A."/>
            <person name="Chapman S.B."/>
            <person name="Chen Z."/>
            <person name="Dunbar C."/>
            <person name="Freedman E."/>
            <person name="Gearin G."/>
            <person name="Gellesch M."/>
            <person name="Goldberg J."/>
            <person name="Griggs A."/>
            <person name="Gujja S."/>
            <person name="Heiman D."/>
            <person name="Howarth C."/>
            <person name="Larson L."/>
            <person name="Lui A."/>
            <person name="MacDonald P.J.P."/>
            <person name="Mehta T."/>
            <person name="Montmayeur A."/>
            <person name="Murphy C."/>
            <person name="Neiman D."/>
            <person name="Pearson M."/>
            <person name="Priest M."/>
            <person name="Roberts A."/>
            <person name="Saif S."/>
            <person name="Shea T."/>
            <person name="Shenoy N."/>
            <person name="Sisk P."/>
            <person name="Stolte C."/>
            <person name="Sykes S."/>
            <person name="Wortman J."/>
            <person name="Nusbaum C."/>
            <person name="Birren B."/>
        </authorList>
    </citation>
    <scope>NUCLEOTIDE SEQUENCE [LARGE SCALE GENOMIC DNA]</scope>
    <source>
        <strain evidence="1 2">F0390</strain>
    </source>
</reference>
<dbReference type="EMBL" id="ADGI01000062">
    <property type="protein sequence ID" value="EGV29491.1"/>
    <property type="molecule type" value="Genomic_DNA"/>
</dbReference>
<evidence type="ECO:0000313" key="1">
    <source>
        <dbReference type="EMBL" id="EGV29491.1"/>
    </source>
</evidence>
<name>G1WEJ2_9BACT</name>
<keyword evidence="2" id="KW-1185">Reference proteome</keyword>
<organism evidence="1 2">
    <name type="scientific">Segatella oulorum F0390</name>
    <dbReference type="NCBI Taxonomy" id="702438"/>
    <lineage>
        <taxon>Bacteria</taxon>
        <taxon>Pseudomonadati</taxon>
        <taxon>Bacteroidota</taxon>
        <taxon>Bacteroidia</taxon>
        <taxon>Bacteroidales</taxon>
        <taxon>Prevotellaceae</taxon>
        <taxon>Segatella</taxon>
    </lineage>
</organism>
<dbReference type="Proteomes" id="UP000005141">
    <property type="component" value="Unassembled WGS sequence"/>
</dbReference>
<dbReference type="PATRIC" id="fig|702438.4.peg.2354"/>
<proteinExistence type="predicted"/>
<evidence type="ECO:0000313" key="2">
    <source>
        <dbReference type="Proteomes" id="UP000005141"/>
    </source>
</evidence>
<dbReference type="HOGENOM" id="CLU_3331483_0_0_10"/>
<gene>
    <name evidence="1" type="ORF">HMPREF9431_02243</name>
</gene>
<protein>
    <submittedName>
        <fullName evidence="1">Uncharacterized protein</fullName>
    </submittedName>
</protein>
<accession>G1WEJ2</accession>